<dbReference type="GO" id="GO:0031902">
    <property type="term" value="C:late endosome membrane"/>
    <property type="evidence" value="ECO:0007669"/>
    <property type="project" value="UniProtKB-SubCell"/>
</dbReference>
<feature type="compositionally biased region" description="Pro residues" evidence="8">
    <location>
        <begin position="24"/>
        <end position="40"/>
    </location>
</feature>
<keyword evidence="9" id="KW-1133">Transmembrane helix</keyword>
<evidence type="ECO:0000256" key="6">
    <source>
        <dbReference type="ARBA" id="ARBA00022833"/>
    </source>
</evidence>
<evidence type="ECO:0000256" key="2">
    <source>
        <dbReference type="ARBA" id="ARBA00004481"/>
    </source>
</evidence>
<keyword evidence="12" id="KW-1185">Reference proteome</keyword>
<reference evidence="11" key="1">
    <citation type="journal article" date="2020" name="G3 (Bethesda)">
        <title>High-Quality Assemblies for Three Invasive Social Wasps from the &lt;i&gt;Vespula&lt;/i&gt; Genus.</title>
        <authorList>
            <person name="Harrop T.W.R."/>
            <person name="Guhlin J."/>
            <person name="McLaughlin G.M."/>
            <person name="Permina E."/>
            <person name="Stockwell P."/>
            <person name="Gilligan J."/>
            <person name="Le Lec M.F."/>
            <person name="Gruber M.A.M."/>
            <person name="Quinn O."/>
            <person name="Lovegrove M."/>
            <person name="Duncan E.J."/>
            <person name="Remnant E.J."/>
            <person name="Van Eeckhoven J."/>
            <person name="Graham B."/>
            <person name="Knapp R.A."/>
            <person name="Langford K.W."/>
            <person name="Kronenberg Z."/>
            <person name="Press M.O."/>
            <person name="Eacker S.M."/>
            <person name="Wilson-Rankin E.E."/>
            <person name="Purcell J."/>
            <person name="Lester P.J."/>
            <person name="Dearden P.K."/>
        </authorList>
    </citation>
    <scope>NUCLEOTIDE SEQUENCE</scope>
    <source>
        <strain evidence="11">Linc-1</strain>
    </source>
</reference>
<dbReference type="GO" id="GO:0005765">
    <property type="term" value="C:lysosomal membrane"/>
    <property type="evidence" value="ECO:0007669"/>
    <property type="project" value="UniProtKB-SubCell"/>
</dbReference>
<sequence length="123" mass="13353">MNEDLPSSNFIPPPPYYLHAPPSSSLPPPPPPQPPPPPPRSHIIVSFGKKSQLTVCTYCGARISTRVKTEASIKTHLIALFLCLIGACCCAPIPYCIDSCLIIKHYCPLCNSFLGQVDNLPNI</sequence>
<evidence type="ECO:0000313" key="11">
    <source>
        <dbReference type="EMBL" id="KAF7397525.1"/>
    </source>
</evidence>
<evidence type="ECO:0000256" key="1">
    <source>
        <dbReference type="ARBA" id="ARBA00004414"/>
    </source>
</evidence>
<dbReference type="EMBL" id="JACSDZ010000008">
    <property type="protein sequence ID" value="KAF7397525.1"/>
    <property type="molecule type" value="Genomic_DNA"/>
</dbReference>
<evidence type="ECO:0000256" key="4">
    <source>
        <dbReference type="ARBA" id="ARBA00005975"/>
    </source>
</evidence>
<accession>A0A834K0G2</accession>
<organism evidence="11 12">
    <name type="scientific">Vespula germanica</name>
    <name type="common">German yellow jacket</name>
    <name type="synonym">Paravespula germanica</name>
    <dbReference type="NCBI Taxonomy" id="30212"/>
    <lineage>
        <taxon>Eukaryota</taxon>
        <taxon>Metazoa</taxon>
        <taxon>Ecdysozoa</taxon>
        <taxon>Arthropoda</taxon>
        <taxon>Hexapoda</taxon>
        <taxon>Insecta</taxon>
        <taxon>Pterygota</taxon>
        <taxon>Neoptera</taxon>
        <taxon>Endopterygota</taxon>
        <taxon>Hymenoptera</taxon>
        <taxon>Apocrita</taxon>
        <taxon>Aculeata</taxon>
        <taxon>Vespoidea</taxon>
        <taxon>Vespidae</taxon>
        <taxon>Vespinae</taxon>
        <taxon>Vespula</taxon>
    </lineage>
</organism>
<keyword evidence="5" id="KW-0479">Metal-binding</keyword>
<gene>
    <name evidence="11" type="ORF">HZH68_008747</name>
</gene>
<dbReference type="PROSITE" id="PS51837">
    <property type="entry name" value="LITAF"/>
    <property type="match status" value="1"/>
</dbReference>
<dbReference type="PANTHER" id="PTHR23292">
    <property type="entry name" value="LIPOPOLYSACCHARIDE-INDUCED TUMOR NECROSIS FACTOR-ALPHA FACTOR"/>
    <property type="match status" value="1"/>
</dbReference>
<dbReference type="InterPro" id="IPR037519">
    <property type="entry name" value="LITAF_fam"/>
</dbReference>
<keyword evidence="9" id="KW-0812">Transmembrane</keyword>
<evidence type="ECO:0000256" key="8">
    <source>
        <dbReference type="SAM" id="MobiDB-lite"/>
    </source>
</evidence>
<keyword evidence="7 9" id="KW-0472">Membrane</keyword>
<protein>
    <recommendedName>
        <fullName evidence="10">LITAF domain-containing protein</fullName>
    </recommendedName>
</protein>
<evidence type="ECO:0000256" key="9">
    <source>
        <dbReference type="SAM" id="Phobius"/>
    </source>
</evidence>
<evidence type="ECO:0000313" key="12">
    <source>
        <dbReference type="Proteomes" id="UP000617340"/>
    </source>
</evidence>
<evidence type="ECO:0000256" key="5">
    <source>
        <dbReference type="ARBA" id="ARBA00022723"/>
    </source>
</evidence>
<dbReference type="InterPro" id="IPR006629">
    <property type="entry name" value="LITAF"/>
</dbReference>
<evidence type="ECO:0000256" key="7">
    <source>
        <dbReference type="ARBA" id="ARBA00023136"/>
    </source>
</evidence>
<evidence type="ECO:0000259" key="10">
    <source>
        <dbReference type="PROSITE" id="PS51837"/>
    </source>
</evidence>
<dbReference type="Pfam" id="PF10601">
    <property type="entry name" value="zf-LITAF-like"/>
    <property type="match status" value="1"/>
</dbReference>
<dbReference type="SMART" id="SM00714">
    <property type="entry name" value="LITAF"/>
    <property type="match status" value="1"/>
</dbReference>
<name>A0A834K0G2_VESGE</name>
<dbReference type="AlphaFoldDB" id="A0A834K0G2"/>
<proteinExistence type="inferred from homology"/>
<feature type="domain" description="LITAF" evidence="10">
    <location>
        <begin position="36"/>
        <end position="119"/>
    </location>
</feature>
<comment type="similarity">
    <text evidence="4">Belongs to the CDIP1/LITAF family.</text>
</comment>
<evidence type="ECO:0000256" key="3">
    <source>
        <dbReference type="ARBA" id="ARBA00004630"/>
    </source>
</evidence>
<dbReference type="PANTHER" id="PTHR23292:SF14">
    <property type="entry name" value="FI16615P1-RELATED"/>
    <property type="match status" value="1"/>
</dbReference>
<feature type="region of interest" description="Disordered" evidence="8">
    <location>
        <begin position="1"/>
        <end position="41"/>
    </location>
</feature>
<comment type="caution">
    <text evidence="11">The sequence shown here is derived from an EMBL/GenBank/DDBJ whole genome shotgun (WGS) entry which is preliminary data.</text>
</comment>
<comment type="subcellular location">
    <subcellularLocation>
        <location evidence="2">Endosome membrane</location>
        <topology evidence="2">Peripheral membrane protein</topology>
    </subcellularLocation>
    <subcellularLocation>
        <location evidence="1">Late endosome membrane</location>
    </subcellularLocation>
    <subcellularLocation>
        <location evidence="3">Lysosome membrane</location>
        <topology evidence="3">Peripheral membrane protein</topology>
        <orientation evidence="3">Cytoplasmic side</orientation>
    </subcellularLocation>
</comment>
<dbReference type="Proteomes" id="UP000617340">
    <property type="component" value="Unassembled WGS sequence"/>
</dbReference>
<dbReference type="GO" id="GO:0008270">
    <property type="term" value="F:zinc ion binding"/>
    <property type="evidence" value="ECO:0007669"/>
    <property type="project" value="TreeGrafter"/>
</dbReference>
<keyword evidence="6" id="KW-0862">Zinc</keyword>
<feature type="transmembrane region" description="Helical" evidence="9">
    <location>
        <begin position="76"/>
        <end position="95"/>
    </location>
</feature>
<feature type="compositionally biased region" description="Polar residues" evidence="8">
    <location>
        <begin position="1"/>
        <end position="10"/>
    </location>
</feature>